<feature type="signal peptide" evidence="1">
    <location>
        <begin position="1"/>
        <end position="24"/>
    </location>
</feature>
<accession>A0A1T4SCK1</accession>
<dbReference type="Proteomes" id="UP000191418">
    <property type="component" value="Unassembled WGS sequence"/>
</dbReference>
<name>A0A1T4SCK1_9GAMM</name>
<evidence type="ECO:0000313" key="3">
    <source>
        <dbReference type="Proteomes" id="UP000191418"/>
    </source>
</evidence>
<evidence type="ECO:0000313" key="2">
    <source>
        <dbReference type="EMBL" id="OPX55056.1"/>
    </source>
</evidence>
<comment type="caution">
    <text evidence="2">The sequence shown here is derived from an EMBL/GenBank/DDBJ whole genome shotgun (WGS) entry which is preliminary data.</text>
</comment>
<dbReference type="AlphaFoldDB" id="A0A1T4SCK1"/>
<protein>
    <recommendedName>
        <fullName evidence="4">Cytochrome C</fullName>
    </recommendedName>
</protein>
<dbReference type="SUPFAM" id="SSF48695">
    <property type="entry name" value="Multiheme cytochromes"/>
    <property type="match status" value="1"/>
</dbReference>
<keyword evidence="1" id="KW-0732">Signal</keyword>
<feature type="chain" id="PRO_5012594564" description="Cytochrome C" evidence="1">
    <location>
        <begin position="25"/>
        <end position="188"/>
    </location>
</feature>
<evidence type="ECO:0008006" key="4">
    <source>
        <dbReference type="Google" id="ProtNLM"/>
    </source>
</evidence>
<dbReference type="OrthoDB" id="5296814at2"/>
<sequence>MQIKTQKQLLLALLLSLIAGISYADSDDDKGWWPFGKKARGYQAANTNQPEYSFECGACHMPYPAQLLPKAGWQRILGSLDDHFGEDATLTKTPVAEIEAYLLANAADSENAGKFSNLLRGLKTADPIRITELPYYKHKHDEIDSKRMVLNNPDVGSFSECNACHDKAKEGTFDEHTVKIPNFNKRDY</sequence>
<reference evidence="2 3" key="1">
    <citation type="submission" date="2017-01" db="EMBL/GenBank/DDBJ databases">
        <title>Genome Sequencing of a Marine Spirillum, Oceanospirillum multiglobuliferum ATCC 33336, from Japan.</title>
        <authorList>
            <person name="Carney J.G."/>
            <person name="Trachtenberg A.M."/>
            <person name="Rheaume B.A."/>
            <person name="Linnane J.D."/>
            <person name="Pitts N.L."/>
            <person name="Mykles D.L."/>
            <person name="Maclea K.S."/>
        </authorList>
    </citation>
    <scope>NUCLEOTIDE SEQUENCE [LARGE SCALE GENOMIC DNA]</scope>
    <source>
        <strain evidence="2 3">ATCC 33336</strain>
    </source>
</reference>
<gene>
    <name evidence="2" type="ORF">BTE48_11300</name>
</gene>
<evidence type="ECO:0000256" key="1">
    <source>
        <dbReference type="SAM" id="SignalP"/>
    </source>
</evidence>
<dbReference type="RefSeq" id="WP_078746459.1">
    <property type="nucleotide sequence ID" value="NZ_FUXG01000028.1"/>
</dbReference>
<dbReference type="EMBL" id="MTSM01000014">
    <property type="protein sequence ID" value="OPX55056.1"/>
    <property type="molecule type" value="Genomic_DNA"/>
</dbReference>
<dbReference type="Pfam" id="PF09626">
    <property type="entry name" value="DHC"/>
    <property type="match status" value="1"/>
</dbReference>
<keyword evidence="3" id="KW-1185">Reference proteome</keyword>
<dbReference type="InterPro" id="IPR018588">
    <property type="entry name" value="Dihaem_cytochrome-c"/>
</dbReference>
<organism evidence="2 3">
    <name type="scientific">Oceanospirillum multiglobuliferum</name>
    <dbReference type="NCBI Taxonomy" id="64969"/>
    <lineage>
        <taxon>Bacteria</taxon>
        <taxon>Pseudomonadati</taxon>
        <taxon>Pseudomonadota</taxon>
        <taxon>Gammaproteobacteria</taxon>
        <taxon>Oceanospirillales</taxon>
        <taxon>Oceanospirillaceae</taxon>
        <taxon>Oceanospirillum</taxon>
    </lineage>
</organism>
<dbReference type="InterPro" id="IPR036280">
    <property type="entry name" value="Multihaem_cyt_sf"/>
</dbReference>
<proteinExistence type="predicted"/>
<dbReference type="STRING" id="64969.SAMN02745127_02944"/>